<dbReference type="EMBL" id="AP019400">
    <property type="protein sequence ID" value="BBI35586.1"/>
    <property type="molecule type" value="Genomic_DNA"/>
</dbReference>
<gene>
    <name evidence="1" type="ORF">KCTCHS21_49850</name>
</gene>
<sequence length="228" mass="26793">MGAILPALEKYTPDHFDSISDAKSKIFTVIHEAESLLSKANVDDDIARITMTEERTDLITYLNNVSETKVIKEPPLFYRRKLLESERELIWMQLNNKWSIEKKGQWIPLDGSKNKLALAFMDDYFESEVGYELLRKFLLEHGLNNIYELREFESSPEYELEISAFSPTYVFNGEGFWCSKEMDWVIYASHENSITFGGEWLVNKVKGAWSNWESRLWLDWRERLARGI</sequence>
<organism evidence="1 2">
    <name type="scientific">Cohnella abietis</name>
    <dbReference type="NCBI Taxonomy" id="2507935"/>
    <lineage>
        <taxon>Bacteria</taxon>
        <taxon>Bacillati</taxon>
        <taxon>Bacillota</taxon>
        <taxon>Bacilli</taxon>
        <taxon>Bacillales</taxon>
        <taxon>Paenibacillaceae</taxon>
        <taxon>Cohnella</taxon>
    </lineage>
</organism>
<dbReference type="RefSeq" id="WP_130614390.1">
    <property type="nucleotide sequence ID" value="NZ_AP019400.1"/>
</dbReference>
<dbReference type="AlphaFoldDB" id="A0A3T1DBT1"/>
<proteinExistence type="predicted"/>
<evidence type="ECO:0000313" key="1">
    <source>
        <dbReference type="EMBL" id="BBI35586.1"/>
    </source>
</evidence>
<accession>A0A3T1DBT1</accession>
<dbReference type="KEGG" id="cohn:KCTCHS21_49850"/>
<dbReference type="OrthoDB" id="3395557at2"/>
<evidence type="ECO:0000313" key="2">
    <source>
        <dbReference type="Proteomes" id="UP000289856"/>
    </source>
</evidence>
<keyword evidence="2" id="KW-1185">Reference proteome</keyword>
<reference evidence="1 2" key="1">
    <citation type="submission" date="2019-01" db="EMBL/GenBank/DDBJ databases">
        <title>Complete genome sequence of Cohnella hallensis HS21 isolated from Korean fir (Abies koreana) rhizospheric soil.</title>
        <authorList>
            <person name="Jiang L."/>
            <person name="Kang S.W."/>
            <person name="Kim S."/>
            <person name="Jung J."/>
            <person name="Kim C.Y."/>
            <person name="Kim D.H."/>
            <person name="Kim S.W."/>
            <person name="Lee J."/>
        </authorList>
    </citation>
    <scope>NUCLEOTIDE SEQUENCE [LARGE SCALE GENOMIC DNA]</scope>
    <source>
        <strain evidence="1 2">HS21</strain>
    </source>
</reference>
<name>A0A3T1DBT1_9BACL</name>
<dbReference type="Proteomes" id="UP000289856">
    <property type="component" value="Chromosome"/>
</dbReference>
<protein>
    <submittedName>
        <fullName evidence="1">Uncharacterized protein</fullName>
    </submittedName>
</protein>